<evidence type="ECO:0000256" key="5">
    <source>
        <dbReference type="ARBA" id="ARBA00023015"/>
    </source>
</evidence>
<evidence type="ECO:0000256" key="4">
    <source>
        <dbReference type="ARBA" id="ARBA00022795"/>
    </source>
</evidence>
<feature type="domain" description="Anti-sigma-28 factor FlgM C-terminal" evidence="8">
    <location>
        <begin position="33"/>
        <end position="83"/>
    </location>
</feature>
<comment type="similarity">
    <text evidence="1">Belongs to the FlgM family.</text>
</comment>
<dbReference type="GO" id="GO:0045892">
    <property type="term" value="P:negative regulation of DNA-templated transcription"/>
    <property type="evidence" value="ECO:0007669"/>
    <property type="project" value="InterPro"/>
</dbReference>
<dbReference type="Proteomes" id="UP000316330">
    <property type="component" value="Unassembled WGS sequence"/>
</dbReference>
<dbReference type="OrthoDB" id="2382241at2"/>
<accession>A0A559J8B8</accession>
<dbReference type="InterPro" id="IPR007412">
    <property type="entry name" value="FlgM"/>
</dbReference>
<evidence type="ECO:0000313" key="10">
    <source>
        <dbReference type="Proteomes" id="UP000316330"/>
    </source>
</evidence>
<dbReference type="RefSeq" id="WP_144706588.1">
    <property type="nucleotide sequence ID" value="NZ_VNJJ01000018.1"/>
</dbReference>
<keyword evidence="9" id="KW-0969">Cilium</keyword>
<reference evidence="9 10" key="1">
    <citation type="submission" date="2019-07" db="EMBL/GenBank/DDBJ databases">
        <authorList>
            <person name="Kim J."/>
        </authorList>
    </citation>
    <scope>NUCLEOTIDE SEQUENCE [LARGE SCALE GENOMIC DNA]</scope>
    <source>
        <strain evidence="9 10">G13</strain>
    </source>
</reference>
<comment type="caution">
    <text evidence="9">The sequence shown here is derived from an EMBL/GenBank/DDBJ whole genome shotgun (WGS) entry which is preliminary data.</text>
</comment>
<keyword evidence="9" id="KW-0966">Cell projection</keyword>
<keyword evidence="9" id="KW-0282">Flagellum</keyword>
<keyword evidence="6" id="KW-0804">Transcription</keyword>
<dbReference type="EMBL" id="VNJJ01000018">
    <property type="protein sequence ID" value="TVX96114.1"/>
    <property type="molecule type" value="Genomic_DNA"/>
</dbReference>
<evidence type="ECO:0000256" key="1">
    <source>
        <dbReference type="ARBA" id="ARBA00005322"/>
    </source>
</evidence>
<evidence type="ECO:0000256" key="3">
    <source>
        <dbReference type="ARBA" id="ARBA00022491"/>
    </source>
</evidence>
<dbReference type="InterPro" id="IPR031316">
    <property type="entry name" value="FlgM_C"/>
</dbReference>
<feature type="region of interest" description="Disordered" evidence="7">
    <location>
        <begin position="1"/>
        <end position="39"/>
    </location>
</feature>
<dbReference type="SUPFAM" id="SSF101498">
    <property type="entry name" value="Anti-sigma factor FlgM"/>
    <property type="match status" value="1"/>
</dbReference>
<dbReference type="GO" id="GO:0044781">
    <property type="term" value="P:bacterial-type flagellum organization"/>
    <property type="evidence" value="ECO:0007669"/>
    <property type="project" value="UniProtKB-KW"/>
</dbReference>
<dbReference type="AlphaFoldDB" id="A0A559J8B8"/>
<gene>
    <name evidence="9" type="primary">flgM</name>
    <name evidence="9" type="ORF">FPZ45_22065</name>
</gene>
<evidence type="ECO:0000256" key="7">
    <source>
        <dbReference type="SAM" id="MobiDB-lite"/>
    </source>
</evidence>
<proteinExistence type="inferred from homology"/>
<evidence type="ECO:0000256" key="6">
    <source>
        <dbReference type="ARBA" id="ARBA00023163"/>
    </source>
</evidence>
<protein>
    <recommendedName>
        <fullName evidence="2">Negative regulator of flagellin synthesis</fullName>
    </recommendedName>
</protein>
<sequence length="87" mass="10005">MKINETQRIGAVNSYQARMDRRTEESGRKRQSDQLQISPEALEMLSTNRADQAERAKKVEGLKQQVSTGNYYVENGKLAEKLLPFFK</sequence>
<dbReference type="NCBIfam" id="TIGR03824">
    <property type="entry name" value="FlgM_jcvi"/>
    <property type="match status" value="1"/>
</dbReference>
<dbReference type="Pfam" id="PF04316">
    <property type="entry name" value="FlgM"/>
    <property type="match status" value="1"/>
</dbReference>
<keyword evidence="3" id="KW-0678">Repressor</keyword>
<evidence type="ECO:0000259" key="8">
    <source>
        <dbReference type="Pfam" id="PF04316"/>
    </source>
</evidence>
<keyword evidence="4" id="KW-1005">Bacterial flagellum biogenesis</keyword>
<keyword evidence="5" id="KW-0805">Transcription regulation</keyword>
<feature type="compositionally biased region" description="Basic and acidic residues" evidence="7">
    <location>
        <begin position="18"/>
        <end position="32"/>
    </location>
</feature>
<organism evidence="9 10">
    <name type="scientific">Cohnella terricola</name>
    <dbReference type="NCBI Taxonomy" id="1289167"/>
    <lineage>
        <taxon>Bacteria</taxon>
        <taxon>Bacillati</taxon>
        <taxon>Bacillota</taxon>
        <taxon>Bacilli</taxon>
        <taxon>Bacillales</taxon>
        <taxon>Paenibacillaceae</taxon>
        <taxon>Cohnella</taxon>
    </lineage>
</organism>
<keyword evidence="10" id="KW-1185">Reference proteome</keyword>
<evidence type="ECO:0000256" key="2">
    <source>
        <dbReference type="ARBA" id="ARBA00017823"/>
    </source>
</evidence>
<name>A0A559J8B8_9BACL</name>
<dbReference type="InterPro" id="IPR035890">
    <property type="entry name" value="Anti-sigma-28_factor_FlgM_sf"/>
</dbReference>
<evidence type="ECO:0000313" key="9">
    <source>
        <dbReference type="EMBL" id="TVX96114.1"/>
    </source>
</evidence>